<reference evidence="15 16" key="1">
    <citation type="submission" date="2017-10" db="EMBL/GenBank/DDBJ databases">
        <title>A novel species of cold-tolerant Malassezia isolated from bats.</title>
        <authorList>
            <person name="Lorch J.M."/>
            <person name="Palmer J.M."/>
            <person name="Vanderwolf K.J."/>
            <person name="Schmidt K.Z."/>
            <person name="Verant M.L."/>
            <person name="Weller T.J."/>
            <person name="Blehert D.S."/>
        </authorList>
    </citation>
    <scope>NUCLEOTIDE SEQUENCE [LARGE SCALE GENOMIC DNA]</scope>
    <source>
        <strain evidence="15 16">NWHC:44797-103</strain>
    </source>
</reference>
<keyword evidence="12" id="KW-0482">Metalloprotease</keyword>
<feature type="domain" description="JAB1/MPN/MOV34 metalloenzyme" evidence="14">
    <location>
        <begin position="51"/>
        <end position="133"/>
    </location>
</feature>
<evidence type="ECO:0000256" key="2">
    <source>
        <dbReference type="ARBA" id="ARBA00004496"/>
    </source>
</evidence>
<evidence type="ECO:0000256" key="3">
    <source>
        <dbReference type="ARBA" id="ARBA00006008"/>
    </source>
</evidence>
<dbReference type="Pfam" id="PF01398">
    <property type="entry name" value="JAB"/>
    <property type="match status" value="1"/>
</dbReference>
<evidence type="ECO:0000256" key="9">
    <source>
        <dbReference type="ARBA" id="ARBA00022790"/>
    </source>
</evidence>
<accession>A0A2N1JDQ7</accession>
<dbReference type="OrthoDB" id="605656at2759"/>
<keyword evidence="7" id="KW-0645">Protease</keyword>
<dbReference type="GO" id="GO:0006508">
    <property type="term" value="P:proteolysis"/>
    <property type="evidence" value="ECO:0007669"/>
    <property type="project" value="UniProtKB-KW"/>
</dbReference>
<dbReference type="FunFam" id="3.40.140.10:FF:000203">
    <property type="entry name" value="COP9 signalosome complex subunit 5"/>
    <property type="match status" value="1"/>
</dbReference>
<evidence type="ECO:0000256" key="5">
    <source>
        <dbReference type="ARBA" id="ARBA00014880"/>
    </source>
</evidence>
<dbReference type="GO" id="GO:0008180">
    <property type="term" value="C:COP9 signalosome"/>
    <property type="evidence" value="ECO:0007669"/>
    <property type="project" value="UniProtKB-KW"/>
</dbReference>
<evidence type="ECO:0000256" key="8">
    <source>
        <dbReference type="ARBA" id="ARBA00022723"/>
    </source>
</evidence>
<evidence type="ECO:0000256" key="12">
    <source>
        <dbReference type="ARBA" id="ARBA00023049"/>
    </source>
</evidence>
<name>A0A2N1JDQ7_9BASI</name>
<keyword evidence="10" id="KW-0378">Hydrolase</keyword>
<dbReference type="InterPro" id="IPR050242">
    <property type="entry name" value="JAMM_MPN+_peptidase_M67A"/>
</dbReference>
<sequence length="292" mass="32897">MASAETARRTFEVLNDVISLDDEAREIYEYDPQAYQDMLRHAPWRSDATFFRRVRISVVALMKMVLHARAGGNLEVMGLMQGAVRPESHSFYIMDAFALPVHGTETRVNAQNEAYEYMVSYMEGCNRIDPRHTMTMGRVDIGAFRTYPRDYRAEHGSNAERTSLPAGKVADYGAHADKYYALDVQLFTTKAMRPVFELLWNEYWASTLETSPSLLQRSLDVQQTAMLVERLRASAAGIAGAGMLPGSSQFAHTARNAPSAQGSEVEQLVEKLQRRRLKQPLAQIAQDAYVFS</sequence>
<dbReference type="PANTHER" id="PTHR10410">
    <property type="entry name" value="EUKARYOTIC TRANSLATION INITIATION FACTOR 3 -RELATED"/>
    <property type="match status" value="1"/>
</dbReference>
<dbReference type="Proteomes" id="UP000232875">
    <property type="component" value="Unassembled WGS sequence"/>
</dbReference>
<dbReference type="InterPro" id="IPR000555">
    <property type="entry name" value="JAMM/MPN+_dom"/>
</dbReference>
<evidence type="ECO:0000256" key="7">
    <source>
        <dbReference type="ARBA" id="ARBA00022670"/>
    </source>
</evidence>
<keyword evidence="11" id="KW-0862">Zinc</keyword>
<gene>
    <name evidence="15" type="primary">RRI1</name>
    <name evidence="15" type="ORF">MVES_001578</name>
</gene>
<evidence type="ECO:0000313" key="16">
    <source>
        <dbReference type="Proteomes" id="UP000232875"/>
    </source>
</evidence>
<keyword evidence="6" id="KW-0963">Cytoplasm</keyword>
<evidence type="ECO:0000256" key="11">
    <source>
        <dbReference type="ARBA" id="ARBA00022833"/>
    </source>
</evidence>
<protein>
    <recommendedName>
        <fullName evidence="5">COP9 signalosome complex subunit 5</fullName>
    </recommendedName>
</protein>
<organism evidence="15 16">
    <name type="scientific">Malassezia vespertilionis</name>
    <dbReference type="NCBI Taxonomy" id="2020962"/>
    <lineage>
        <taxon>Eukaryota</taxon>
        <taxon>Fungi</taxon>
        <taxon>Dikarya</taxon>
        <taxon>Basidiomycota</taxon>
        <taxon>Ustilaginomycotina</taxon>
        <taxon>Malasseziomycetes</taxon>
        <taxon>Malasseziales</taxon>
        <taxon>Malasseziaceae</taxon>
        <taxon>Malassezia</taxon>
    </lineage>
</organism>
<dbReference type="GO" id="GO:0005737">
    <property type="term" value="C:cytoplasm"/>
    <property type="evidence" value="ECO:0007669"/>
    <property type="project" value="UniProtKB-SubCell"/>
</dbReference>
<evidence type="ECO:0000256" key="10">
    <source>
        <dbReference type="ARBA" id="ARBA00022801"/>
    </source>
</evidence>
<dbReference type="GO" id="GO:0008237">
    <property type="term" value="F:metallopeptidase activity"/>
    <property type="evidence" value="ECO:0007669"/>
    <property type="project" value="UniProtKB-KW"/>
</dbReference>
<comment type="similarity">
    <text evidence="3">Belongs to the peptidase M67A family. CSN5 subfamily.</text>
</comment>
<dbReference type="EMBL" id="KZ454989">
    <property type="protein sequence ID" value="PKI84662.1"/>
    <property type="molecule type" value="Genomic_DNA"/>
</dbReference>
<proteinExistence type="inferred from homology"/>
<keyword evidence="13" id="KW-0539">Nucleus</keyword>
<dbReference type="GO" id="GO:0046872">
    <property type="term" value="F:metal ion binding"/>
    <property type="evidence" value="ECO:0007669"/>
    <property type="project" value="UniProtKB-KW"/>
</dbReference>
<dbReference type="STRING" id="2020962.A0A2N1JDQ7"/>
<evidence type="ECO:0000313" key="15">
    <source>
        <dbReference type="EMBL" id="PKI84662.1"/>
    </source>
</evidence>
<comment type="subcellular location">
    <subcellularLocation>
        <location evidence="2">Cytoplasm</location>
    </subcellularLocation>
    <subcellularLocation>
        <location evidence="1">Nucleus</location>
    </subcellularLocation>
</comment>
<evidence type="ECO:0000259" key="14">
    <source>
        <dbReference type="Pfam" id="PF01398"/>
    </source>
</evidence>
<evidence type="ECO:0000256" key="6">
    <source>
        <dbReference type="ARBA" id="ARBA00022490"/>
    </source>
</evidence>
<keyword evidence="9" id="KW-0736">Signalosome</keyword>
<evidence type="ECO:0000256" key="1">
    <source>
        <dbReference type="ARBA" id="ARBA00004123"/>
    </source>
</evidence>
<comment type="subunit">
    <text evidence="4">Component of the COP9 signalosome (CSN) complex.</text>
</comment>
<dbReference type="Gene3D" id="3.40.140.10">
    <property type="entry name" value="Cytidine Deaminase, domain 2"/>
    <property type="match status" value="2"/>
</dbReference>
<keyword evidence="16" id="KW-1185">Reference proteome</keyword>
<evidence type="ECO:0000256" key="4">
    <source>
        <dbReference type="ARBA" id="ARBA00011098"/>
    </source>
</evidence>
<dbReference type="AlphaFoldDB" id="A0A2N1JDQ7"/>
<evidence type="ECO:0000256" key="13">
    <source>
        <dbReference type="ARBA" id="ARBA00023242"/>
    </source>
</evidence>
<keyword evidence="8" id="KW-0479">Metal-binding</keyword>